<keyword evidence="4" id="KW-1185">Reference proteome</keyword>
<evidence type="ECO:0000313" key="3">
    <source>
        <dbReference type="EMBL" id="GIH24996.1"/>
    </source>
</evidence>
<feature type="region of interest" description="Disordered" evidence="1">
    <location>
        <begin position="1046"/>
        <end position="1114"/>
    </location>
</feature>
<feature type="region of interest" description="Disordered" evidence="1">
    <location>
        <begin position="315"/>
        <end position="335"/>
    </location>
</feature>
<dbReference type="RefSeq" id="WP_204041732.1">
    <property type="nucleotide sequence ID" value="NZ_BOOA01000024.1"/>
</dbReference>
<dbReference type="Pfam" id="PF12770">
    <property type="entry name" value="CHAT"/>
    <property type="match status" value="1"/>
</dbReference>
<dbReference type="Proteomes" id="UP000640052">
    <property type="component" value="Unassembled WGS sequence"/>
</dbReference>
<feature type="domain" description="CHAT" evidence="2">
    <location>
        <begin position="1154"/>
        <end position="1324"/>
    </location>
</feature>
<comment type="caution">
    <text evidence="3">The sequence shown here is derived from an EMBL/GenBank/DDBJ whole genome shotgun (WGS) entry which is preliminary data.</text>
</comment>
<gene>
    <name evidence="3" type="ORF">Aph01nite_33060</name>
</gene>
<feature type="region of interest" description="Disordered" evidence="1">
    <location>
        <begin position="1127"/>
        <end position="1155"/>
    </location>
</feature>
<feature type="region of interest" description="Disordered" evidence="1">
    <location>
        <begin position="350"/>
        <end position="377"/>
    </location>
</feature>
<feature type="compositionally biased region" description="Low complexity" evidence="1">
    <location>
        <begin position="1098"/>
        <end position="1114"/>
    </location>
</feature>
<feature type="compositionally biased region" description="Low complexity" evidence="1">
    <location>
        <begin position="1053"/>
        <end position="1073"/>
    </location>
</feature>
<feature type="compositionally biased region" description="Low complexity" evidence="1">
    <location>
        <begin position="350"/>
        <end position="370"/>
    </location>
</feature>
<name>A0A919QBI7_9ACTN</name>
<proteinExistence type="predicted"/>
<organism evidence="3 4">
    <name type="scientific">Acrocarpospora phusangensis</name>
    <dbReference type="NCBI Taxonomy" id="1070424"/>
    <lineage>
        <taxon>Bacteria</taxon>
        <taxon>Bacillati</taxon>
        <taxon>Actinomycetota</taxon>
        <taxon>Actinomycetes</taxon>
        <taxon>Streptosporangiales</taxon>
        <taxon>Streptosporangiaceae</taxon>
        <taxon>Acrocarpospora</taxon>
    </lineage>
</organism>
<dbReference type="InterPro" id="IPR024983">
    <property type="entry name" value="CHAT_dom"/>
</dbReference>
<accession>A0A919QBI7</accession>
<reference evidence="3" key="1">
    <citation type="submission" date="2021-01" db="EMBL/GenBank/DDBJ databases">
        <title>Whole genome shotgun sequence of Acrocarpospora phusangensis NBRC 108782.</title>
        <authorList>
            <person name="Komaki H."/>
            <person name="Tamura T."/>
        </authorList>
    </citation>
    <scope>NUCLEOTIDE SEQUENCE</scope>
    <source>
        <strain evidence="3">NBRC 108782</strain>
    </source>
</reference>
<evidence type="ECO:0000259" key="2">
    <source>
        <dbReference type="Pfam" id="PF12770"/>
    </source>
</evidence>
<feature type="region of interest" description="Disordered" evidence="1">
    <location>
        <begin position="935"/>
        <end position="978"/>
    </location>
</feature>
<feature type="region of interest" description="Disordered" evidence="1">
    <location>
        <begin position="989"/>
        <end position="1008"/>
    </location>
</feature>
<evidence type="ECO:0000313" key="4">
    <source>
        <dbReference type="Proteomes" id="UP000640052"/>
    </source>
</evidence>
<feature type="compositionally biased region" description="Low complexity" evidence="1">
    <location>
        <begin position="939"/>
        <end position="951"/>
    </location>
</feature>
<sequence length="1324" mass="137214">MTDDLPRVNELIDRMSPRDPDRIELILHRARLLLARAAAEADFGAVTFVVRDLEDCLTMTGGRHDELVSLLARTHRFSAELLLDGTSTEFAVAALMGAAPGKTLPDAVERGISHLRRAAVLAPEDIETQLTYATMSLLTGAAADAADVTESARPMDPEDGHRLAAVRAVLDAAARTTEPGPQVLRRALEQLPVPHPGRPLVALPLARALAAVRQSATAGQTLGEALGLLTELLETPHPTREPMVLALFSMVSGNLQDKVPADFPRLIAALGPGQDPLTLATLEAARAYTENNRSHLTTAAHHLAALIDKATTTPSAYASGSTASGSTASSEAASGPAVSHDVVSALTGSGEAASGSAASDQAASGEAASGPAVSHDAVSALTGSGEAASGSAASDQAASGEAAVGDLDVEHVEMLCVAAMPLFIERYVATNALEFLDRAERCCDLLERSPRAEDEEYRSMVAAMRGLVRVHRAILTQDPDATRDAIRDLGPAVQTEAHAKLITMIEAFADALDGDLTSARLLEPPPMTHPAEGGRPGHRLDAAQHGVVHVGRGLAGDEQAMDEGIDLLRRAMTLPDNHLLSHLPVDGLLGMALMYRGWDGGRRDRDESVELLERAAARARAEPGARWAGRVLINLGRSRRRRADRRCGDQPGSVAAGLESLRVRLGDLLLQSGAERSLPMSTEAAVIAVEVASWALADGDDEAAVQALELGRGLVLHAATLVTETAELLRAAGAADLAGQWDAALASGPGTLGVDVPSSLRAQALRALRDTPGENRLLSAPGASEVAARLRTGGWDALIHLLPLSEYGTGRAVLIHQTGEVTQIAIPGLDTRPGTPIHAFTTAERALRADRDSTQARQTWEQALETVSNWAGDHVIAPLLHGLHTDHNPPRLVLIPWGPAGAVPWHAAHWNGHYACEQALISYAASARQLGTVTRRRGTTAQATRASGGAAHPLEESADRSGGVVGRPGRSSGQPGEFARVVDVSADRLEAPRDPPGASAGQTAGGEPVVIVADPAGAALPWGRWECERIRRTSYPDALRLGRWRREPGGIKGTVPASTTSSGTAPASAPFSGTAPVGAVSTDAAPASAPFSGTAPVGADSTDSGSASAPSSGTALVGAVSTDAAPASTAPARTAPSGTAVGADPASAAGSAGPAPAVVPATASAVLAALKTAPVLHYAGHGASGASSALSHLLLADGELPVRRILREATAPGSLVVLSACLTDLSDKDYDEALTLSTALIAAGAADVVGSRWTIDDDWRTGVMMTIFHHYLGETGHPAEALRLAQLWMLHGDRTLLDTLAPDVRDQPENLAALAIWAAFTHHG</sequence>
<dbReference type="EMBL" id="BOOA01000024">
    <property type="protein sequence ID" value="GIH24996.1"/>
    <property type="molecule type" value="Genomic_DNA"/>
</dbReference>
<protein>
    <recommendedName>
        <fullName evidence="2">CHAT domain-containing protein</fullName>
    </recommendedName>
</protein>
<evidence type="ECO:0000256" key="1">
    <source>
        <dbReference type="SAM" id="MobiDB-lite"/>
    </source>
</evidence>